<dbReference type="InterPro" id="IPR007370">
    <property type="entry name" value="Glu_cys_ligase"/>
</dbReference>
<dbReference type="UniPathway" id="UPA00142">
    <property type="reaction ID" value="UER00209"/>
</dbReference>
<dbReference type="GO" id="GO:0006750">
    <property type="term" value="P:glutathione biosynthetic process"/>
    <property type="evidence" value="ECO:0007669"/>
    <property type="project" value="UniProtKB-UniRule"/>
</dbReference>
<evidence type="ECO:0000256" key="2">
    <source>
        <dbReference type="ARBA" id="ARBA00008772"/>
    </source>
</evidence>
<evidence type="ECO:0000256" key="7">
    <source>
        <dbReference type="ARBA" id="ARBA00048819"/>
    </source>
</evidence>
<dbReference type="RefSeq" id="WP_341770448.1">
    <property type="nucleotide sequence ID" value="NZ_SNXW01000002.1"/>
</dbReference>
<dbReference type="Proteomes" id="UP000294593">
    <property type="component" value="Unassembled WGS sequence"/>
</dbReference>
<dbReference type="GO" id="GO:0005829">
    <property type="term" value="C:cytosol"/>
    <property type="evidence" value="ECO:0007669"/>
    <property type="project" value="TreeGrafter"/>
</dbReference>
<feature type="domain" description="Glutamate--cysteine ligase" evidence="10">
    <location>
        <begin position="15"/>
        <end position="363"/>
    </location>
</feature>
<evidence type="ECO:0000313" key="12">
    <source>
        <dbReference type="Proteomes" id="UP000294593"/>
    </source>
</evidence>
<dbReference type="HAMAP" id="MF_00578">
    <property type="entry name" value="Glu_cys_ligase"/>
    <property type="match status" value="1"/>
</dbReference>
<keyword evidence="3 8" id="KW-0436">Ligase</keyword>
<proteinExistence type="inferred from homology"/>
<keyword evidence="12" id="KW-1185">Reference proteome</keyword>
<gene>
    <name evidence="8" type="primary">gshA</name>
    <name evidence="11" type="ORF">EV672_102258</name>
</gene>
<keyword evidence="6 8" id="KW-0067">ATP-binding</keyword>
<dbReference type="PANTHER" id="PTHR38761:SF1">
    <property type="entry name" value="GLUTAMATE--CYSTEINE LIGASE"/>
    <property type="match status" value="1"/>
</dbReference>
<dbReference type="NCBIfam" id="TIGR01434">
    <property type="entry name" value="glu_cys_ligase"/>
    <property type="match status" value="1"/>
</dbReference>
<evidence type="ECO:0000256" key="1">
    <source>
        <dbReference type="ARBA" id="ARBA00005006"/>
    </source>
</evidence>
<evidence type="ECO:0000313" key="11">
    <source>
        <dbReference type="EMBL" id="TDP85908.1"/>
    </source>
</evidence>
<keyword evidence="4 8" id="KW-0317">Glutathione biosynthesis</keyword>
<dbReference type="GO" id="GO:0005524">
    <property type="term" value="F:ATP binding"/>
    <property type="evidence" value="ECO:0007669"/>
    <property type="project" value="UniProtKB-KW"/>
</dbReference>
<dbReference type="PANTHER" id="PTHR38761">
    <property type="entry name" value="GLUTAMATE--CYSTEINE LIGASE"/>
    <property type="match status" value="1"/>
</dbReference>
<dbReference type="AlphaFoldDB" id="A0A4V3CWD2"/>
<evidence type="ECO:0000256" key="8">
    <source>
        <dbReference type="HAMAP-Rule" id="MF_00578"/>
    </source>
</evidence>
<comment type="caution">
    <text evidence="11">The sequence shown here is derived from an EMBL/GenBank/DDBJ whole genome shotgun (WGS) entry which is preliminary data.</text>
</comment>
<dbReference type="InterPro" id="IPR006334">
    <property type="entry name" value="Glut_cys_ligase"/>
</dbReference>
<protein>
    <recommendedName>
        <fullName evidence="8">Glutamate--cysteine ligase</fullName>
        <ecNumber evidence="8">6.3.2.2</ecNumber>
    </recommendedName>
    <alternativeName>
        <fullName evidence="8">Gamma-ECS</fullName>
        <shortName evidence="8">GCS</shortName>
    </alternativeName>
    <alternativeName>
        <fullName evidence="8">Gamma-glutamylcysteine synthetase</fullName>
    </alternativeName>
</protein>
<evidence type="ECO:0000256" key="5">
    <source>
        <dbReference type="ARBA" id="ARBA00022741"/>
    </source>
</evidence>
<dbReference type="EC" id="6.3.2.2" evidence="8"/>
<evidence type="ECO:0000259" key="10">
    <source>
        <dbReference type="Pfam" id="PF04262"/>
    </source>
</evidence>
<evidence type="ECO:0000256" key="6">
    <source>
        <dbReference type="ARBA" id="ARBA00022840"/>
    </source>
</evidence>
<dbReference type="EMBL" id="SNXW01000002">
    <property type="protein sequence ID" value="TDP85908.1"/>
    <property type="molecule type" value="Genomic_DNA"/>
</dbReference>
<sequence>MNTLTDRLQRLGLAGLQGMRRGIEKEGLRVGPDGVLSRTAHPEGLGSALTHPHITTDFSESQLELVTGVHAGIGDCLAELRDVHRFVLQHLGQQPGNERIWACSMPGELPADADIPVGWYGPSNVGLAKRVYRNGLVHRYGARMQTISGIHYNWSLAGASTEDYFALIRNFRRHGFILLMLFGASPAVTQGFAQGLDHGLQPLGARTLHLPHATSLRMGRLGYQSDAQSQLSVSYNDLEGYARSLHEALVQPYGPYEAIGIQDGQGGYKQLGTTLLQIENEFYSTIRPKRVTQRGERPLHALRERGVEYVEVRCMDLQPELGVGIDAHTLRVLDTLLLWCMLSGSPPDNPEEVREMADNQRLVVARGREPGLTLQRGGRAVALADWADEVMALAQPVAEALDRAHGGDAFARSWAQAREALRQPERLPSARVLAAMRAQHHGEHAAYGLSASERVRAELLAEPLPDAVLTEMARQAQDSVMAQRDIEQADALPDALPFELYRQHYLDPASLQP</sequence>
<accession>A0A4V3CWD2</accession>
<dbReference type="GO" id="GO:0046872">
    <property type="term" value="F:metal ion binding"/>
    <property type="evidence" value="ECO:0007669"/>
    <property type="project" value="TreeGrafter"/>
</dbReference>
<dbReference type="InterPro" id="IPR014746">
    <property type="entry name" value="Gln_synth/guanido_kin_cat_dom"/>
</dbReference>
<evidence type="ECO:0000256" key="3">
    <source>
        <dbReference type="ARBA" id="ARBA00022598"/>
    </source>
</evidence>
<evidence type="ECO:0000256" key="9">
    <source>
        <dbReference type="RuleBase" id="RU004391"/>
    </source>
</evidence>
<dbReference type="SUPFAM" id="SSF55931">
    <property type="entry name" value="Glutamine synthetase/guanido kinase"/>
    <property type="match status" value="1"/>
</dbReference>
<reference evidence="11 12" key="1">
    <citation type="submission" date="2019-03" db="EMBL/GenBank/DDBJ databases">
        <title>Genomic Encyclopedia of Type Strains, Phase IV (KMG-IV): sequencing the most valuable type-strain genomes for metagenomic binning, comparative biology and taxonomic classification.</title>
        <authorList>
            <person name="Goeker M."/>
        </authorList>
    </citation>
    <scope>NUCLEOTIDE SEQUENCE [LARGE SCALE GENOMIC DNA]</scope>
    <source>
        <strain evidence="11 12">DSM 11901</strain>
    </source>
</reference>
<dbReference type="Gene3D" id="3.30.590.20">
    <property type="match status" value="1"/>
</dbReference>
<evidence type="ECO:0000256" key="4">
    <source>
        <dbReference type="ARBA" id="ARBA00022684"/>
    </source>
</evidence>
<comment type="pathway">
    <text evidence="1 8 9">Sulfur metabolism; glutathione biosynthesis; glutathione from L-cysteine and L-glutamate: step 1/2.</text>
</comment>
<organism evidence="11 12">
    <name type="scientific">Aquabacterium commune</name>
    <dbReference type="NCBI Taxonomy" id="70586"/>
    <lineage>
        <taxon>Bacteria</taxon>
        <taxon>Pseudomonadati</taxon>
        <taxon>Pseudomonadota</taxon>
        <taxon>Betaproteobacteria</taxon>
        <taxon>Burkholderiales</taxon>
        <taxon>Aquabacterium</taxon>
    </lineage>
</organism>
<dbReference type="GO" id="GO:0004357">
    <property type="term" value="F:glutamate-cysteine ligase activity"/>
    <property type="evidence" value="ECO:0007669"/>
    <property type="project" value="UniProtKB-UniRule"/>
</dbReference>
<name>A0A4V3CWD2_9BURK</name>
<keyword evidence="5 8" id="KW-0547">Nucleotide-binding</keyword>
<dbReference type="Pfam" id="PF04262">
    <property type="entry name" value="Glu_cys_ligase"/>
    <property type="match status" value="1"/>
</dbReference>
<comment type="catalytic activity">
    <reaction evidence="7 8 9">
        <text>L-cysteine + L-glutamate + ATP = gamma-L-glutamyl-L-cysteine + ADP + phosphate + H(+)</text>
        <dbReference type="Rhea" id="RHEA:13285"/>
        <dbReference type="ChEBI" id="CHEBI:15378"/>
        <dbReference type="ChEBI" id="CHEBI:29985"/>
        <dbReference type="ChEBI" id="CHEBI:30616"/>
        <dbReference type="ChEBI" id="CHEBI:35235"/>
        <dbReference type="ChEBI" id="CHEBI:43474"/>
        <dbReference type="ChEBI" id="CHEBI:58173"/>
        <dbReference type="ChEBI" id="CHEBI:456216"/>
        <dbReference type="EC" id="6.3.2.2"/>
    </reaction>
</comment>
<comment type="similarity">
    <text evidence="2 8">Belongs to the glutamate--cysteine ligase type 1 family. Type 1 subfamily.</text>
</comment>